<evidence type="ECO:0000256" key="1">
    <source>
        <dbReference type="SAM" id="Phobius"/>
    </source>
</evidence>
<organism evidence="2 3">
    <name type="scientific">Talaromyces proteolyticus</name>
    <dbReference type="NCBI Taxonomy" id="1131652"/>
    <lineage>
        <taxon>Eukaryota</taxon>
        <taxon>Fungi</taxon>
        <taxon>Dikarya</taxon>
        <taxon>Ascomycota</taxon>
        <taxon>Pezizomycotina</taxon>
        <taxon>Eurotiomycetes</taxon>
        <taxon>Eurotiomycetidae</taxon>
        <taxon>Eurotiales</taxon>
        <taxon>Trichocomaceae</taxon>
        <taxon>Talaromyces</taxon>
        <taxon>Talaromyces sect. Bacilispori</taxon>
    </lineage>
</organism>
<sequence>MSDEASKICDQDTVQSVRELTASVQGLLNTIILDRQNSSPVKSRKDAKERDEVVKAINEQCENGPPERVPDWKEIELMPVEEIETKRKGNAQKYEDFWKDLDESTQSEKNAALQAYTSAFSRFQEIYELIGWGRSKDVMFDNSILTENRDLLIESIFGIEAYRMAYFRISPEKSRSLFEISRLPRLLTILVRIACRQIYFVGACGEGEPVQERPFSAGTVINVLAHVARSLRSIDISGGVNKMTMEELLHQCYARRMLNQPAADDVDTYDKHFELLYDCLTALDFTRKFREIREGLCLLFYFRYKSEPIHTIFEHVKAHSEATVGIDIFPELPLEENIEPTFQPEVFSIKYLQDFGGLNIEWTDCLDEHLKIYAGRNAIRIFAHPTFFYNNLDLHGEERDYVEPTFYELSLTYALLFRPTSRSNLKHLKRYITAGKDQEIAWHKCVTFNSRPIHRHMSPWAKEKTDGIPKILDINPVQHPTKNILSESFYRCTLPPNIQVAFNIAKPSSAVRGIAGAWNQHRETTTSMRQISELVPNCPEDLVFMITSLMENNLEDTEAYIRFAYFAPRLRRLKMYLDSRQPSTIRELWSDRRDYRSWCTFWGAWIFGSCILLLMLIILGVQLAQVATLYSL</sequence>
<dbReference type="Proteomes" id="UP001201262">
    <property type="component" value="Unassembled WGS sequence"/>
</dbReference>
<feature type="transmembrane region" description="Helical" evidence="1">
    <location>
        <begin position="602"/>
        <end position="624"/>
    </location>
</feature>
<gene>
    <name evidence="2" type="ORF">BGW36DRAFT_460699</name>
</gene>
<proteinExistence type="predicted"/>
<dbReference type="GeneID" id="70252391"/>
<accession>A0AAD4KRL5</accession>
<comment type="caution">
    <text evidence="2">The sequence shown here is derived from an EMBL/GenBank/DDBJ whole genome shotgun (WGS) entry which is preliminary data.</text>
</comment>
<dbReference type="EMBL" id="JAJTJA010000005">
    <property type="protein sequence ID" value="KAH8698869.1"/>
    <property type="molecule type" value="Genomic_DNA"/>
</dbReference>
<name>A0AAD4KRL5_9EURO</name>
<keyword evidence="1" id="KW-1133">Transmembrane helix</keyword>
<evidence type="ECO:0000313" key="3">
    <source>
        <dbReference type="Proteomes" id="UP001201262"/>
    </source>
</evidence>
<reference evidence="2" key="1">
    <citation type="submission" date="2021-12" db="EMBL/GenBank/DDBJ databases">
        <title>Convergent genome expansion in fungi linked to evolution of root-endophyte symbiosis.</title>
        <authorList>
            <consortium name="DOE Joint Genome Institute"/>
            <person name="Ke Y.-H."/>
            <person name="Bonito G."/>
            <person name="Liao H.-L."/>
            <person name="Looney B."/>
            <person name="Rojas-Flechas A."/>
            <person name="Nash J."/>
            <person name="Hameed K."/>
            <person name="Schadt C."/>
            <person name="Martin F."/>
            <person name="Crous P.W."/>
            <person name="Miettinen O."/>
            <person name="Magnuson J.K."/>
            <person name="Labbe J."/>
            <person name="Jacobson D."/>
            <person name="Doktycz M.J."/>
            <person name="Veneault-Fourrey C."/>
            <person name="Kuo A."/>
            <person name="Mondo S."/>
            <person name="Calhoun S."/>
            <person name="Riley R."/>
            <person name="Ohm R."/>
            <person name="LaButti K."/>
            <person name="Andreopoulos B."/>
            <person name="Pangilinan J."/>
            <person name="Nolan M."/>
            <person name="Tritt A."/>
            <person name="Clum A."/>
            <person name="Lipzen A."/>
            <person name="Daum C."/>
            <person name="Barry K."/>
            <person name="Grigoriev I.V."/>
            <person name="Vilgalys R."/>
        </authorList>
    </citation>
    <scope>NUCLEOTIDE SEQUENCE</scope>
    <source>
        <strain evidence="2">PMI_201</strain>
    </source>
</reference>
<keyword evidence="3" id="KW-1185">Reference proteome</keyword>
<keyword evidence="1" id="KW-0812">Transmembrane</keyword>
<evidence type="ECO:0000313" key="2">
    <source>
        <dbReference type="EMBL" id="KAH8698869.1"/>
    </source>
</evidence>
<protein>
    <submittedName>
        <fullName evidence="2">Uncharacterized protein</fullName>
    </submittedName>
</protein>
<keyword evidence="1" id="KW-0472">Membrane</keyword>
<dbReference type="AlphaFoldDB" id="A0AAD4KRL5"/>
<dbReference type="RefSeq" id="XP_046073333.1">
    <property type="nucleotide sequence ID" value="XM_046222104.1"/>
</dbReference>